<protein>
    <submittedName>
        <fullName evidence="1">Uncharacterized protein</fullName>
    </submittedName>
</protein>
<keyword evidence="2" id="KW-1185">Reference proteome</keyword>
<dbReference type="EMBL" id="CATNWA010014973">
    <property type="protein sequence ID" value="CAI9578085.1"/>
    <property type="molecule type" value="Genomic_DNA"/>
</dbReference>
<comment type="caution">
    <text evidence="1">The sequence shown here is derived from an EMBL/GenBank/DDBJ whole genome shotgun (WGS) entry which is preliminary data.</text>
</comment>
<sequence>MGGEEVWARRCPRGLCRGRGVMRGLLCERRWVGRRSGRGDVPADCVNLVFEVIANLEGAVSEVLRGGGGGESRELNVEKSRRGLEERVLMRARK</sequence>
<dbReference type="Proteomes" id="UP001162483">
    <property type="component" value="Unassembled WGS sequence"/>
</dbReference>
<gene>
    <name evidence="1" type="ORF">SPARVUS_LOCUS8843842</name>
</gene>
<organism evidence="1 2">
    <name type="scientific">Staurois parvus</name>
    <dbReference type="NCBI Taxonomy" id="386267"/>
    <lineage>
        <taxon>Eukaryota</taxon>
        <taxon>Metazoa</taxon>
        <taxon>Chordata</taxon>
        <taxon>Craniata</taxon>
        <taxon>Vertebrata</taxon>
        <taxon>Euteleostomi</taxon>
        <taxon>Amphibia</taxon>
        <taxon>Batrachia</taxon>
        <taxon>Anura</taxon>
        <taxon>Neobatrachia</taxon>
        <taxon>Ranoidea</taxon>
        <taxon>Ranidae</taxon>
        <taxon>Staurois</taxon>
    </lineage>
</organism>
<name>A0ABN9E1X1_9NEOB</name>
<accession>A0ABN9E1X1</accession>
<reference evidence="1" key="1">
    <citation type="submission" date="2023-05" db="EMBL/GenBank/DDBJ databases">
        <authorList>
            <person name="Stuckert A."/>
        </authorList>
    </citation>
    <scope>NUCLEOTIDE SEQUENCE</scope>
</reference>
<evidence type="ECO:0000313" key="1">
    <source>
        <dbReference type="EMBL" id="CAI9578085.1"/>
    </source>
</evidence>
<proteinExistence type="predicted"/>
<evidence type="ECO:0000313" key="2">
    <source>
        <dbReference type="Proteomes" id="UP001162483"/>
    </source>
</evidence>